<dbReference type="OrthoDB" id="3242420at2"/>
<gene>
    <name evidence="1" type="ORF">BCUN_0379</name>
</gene>
<organism evidence="1 2">
    <name type="scientific">Bifidobacterium cuniculi</name>
    <dbReference type="NCBI Taxonomy" id="1688"/>
    <lineage>
        <taxon>Bacteria</taxon>
        <taxon>Bacillati</taxon>
        <taxon>Actinomycetota</taxon>
        <taxon>Actinomycetes</taxon>
        <taxon>Bifidobacteriales</taxon>
        <taxon>Bifidobacteriaceae</taxon>
        <taxon>Bifidobacterium</taxon>
    </lineage>
</organism>
<dbReference type="STRING" id="1688.BCUN_0379"/>
<protein>
    <submittedName>
        <fullName evidence="1">Uncharacterized protein</fullName>
    </submittedName>
</protein>
<comment type="caution">
    <text evidence="1">The sequence shown here is derived from an EMBL/GenBank/DDBJ whole genome shotgun (WGS) entry which is preliminary data.</text>
</comment>
<sequence length="155" mass="17560">MSTRRVNNALDPRLVVTRPWTWNATLTRDSDQVWRFQPLKQEGTTFVRGTISPWGQVHAGSVVAITLINRSKLFGDQNYIDGTPAGQYVATGGTARTYYKELTEDSSGPVLWIYAEAARIHGVGIYTADDWERMLTLYEQGRLEYPYFDGSDYPS</sequence>
<dbReference type="EMBL" id="JGYV01000001">
    <property type="protein sequence ID" value="KFI65883.1"/>
    <property type="molecule type" value="Genomic_DNA"/>
</dbReference>
<accession>A0A087B4D3</accession>
<proteinExistence type="predicted"/>
<evidence type="ECO:0000313" key="2">
    <source>
        <dbReference type="Proteomes" id="UP000029067"/>
    </source>
</evidence>
<dbReference type="AlphaFoldDB" id="A0A087B4D3"/>
<keyword evidence="2" id="KW-1185">Reference proteome</keyword>
<evidence type="ECO:0000313" key="1">
    <source>
        <dbReference type="EMBL" id="KFI65883.1"/>
    </source>
</evidence>
<reference evidence="1 2" key="1">
    <citation type="submission" date="2014-03" db="EMBL/GenBank/DDBJ databases">
        <title>Genomics of Bifidobacteria.</title>
        <authorList>
            <person name="Ventura M."/>
            <person name="Milani C."/>
            <person name="Lugli G.A."/>
        </authorList>
    </citation>
    <scope>NUCLEOTIDE SEQUENCE [LARGE SCALE GENOMIC DNA]</scope>
    <source>
        <strain evidence="1 2">LMG 10738</strain>
    </source>
</reference>
<dbReference type="Proteomes" id="UP000029067">
    <property type="component" value="Unassembled WGS sequence"/>
</dbReference>
<dbReference type="RefSeq" id="WP_152598221.1">
    <property type="nucleotide sequence ID" value="NZ_JGYV01000001.1"/>
</dbReference>
<name>A0A087B4D3_9BIFI</name>